<keyword evidence="1" id="KW-0812">Transmembrane</keyword>
<reference evidence="2 3" key="1">
    <citation type="submission" date="2019-03" db="EMBL/GenBank/DDBJ databases">
        <title>Draft genome sequence of Xylaria hypoxylon DSM 108379, a ubiquitous saprotrophic-parasitic fungi on hardwood.</title>
        <authorList>
            <person name="Buettner E."/>
            <person name="Leonhardt S."/>
            <person name="Gebauer A.M."/>
            <person name="Liers C."/>
            <person name="Hofrichter M."/>
            <person name="Kellner H."/>
        </authorList>
    </citation>
    <scope>NUCLEOTIDE SEQUENCE [LARGE SCALE GENOMIC DNA]</scope>
    <source>
        <strain evidence="2 3">DSM 108379</strain>
    </source>
</reference>
<proteinExistence type="predicted"/>
<name>A0A4Z0Z2X4_9PEZI</name>
<feature type="transmembrane region" description="Helical" evidence="1">
    <location>
        <begin position="90"/>
        <end position="118"/>
    </location>
</feature>
<evidence type="ECO:0000313" key="3">
    <source>
        <dbReference type="Proteomes" id="UP000297716"/>
    </source>
</evidence>
<evidence type="ECO:0000256" key="1">
    <source>
        <dbReference type="SAM" id="Phobius"/>
    </source>
</evidence>
<dbReference type="EMBL" id="SKBN01000025">
    <property type="protein sequence ID" value="TGJ86568.1"/>
    <property type="molecule type" value="Genomic_DNA"/>
</dbReference>
<dbReference type="AlphaFoldDB" id="A0A4Z0Z2X4"/>
<keyword evidence="1" id="KW-1133">Transmembrane helix</keyword>
<sequence>MLLSFFIASAIFISTLVLIEMFIIFISAVLVWTAVLAFFMLRDWRLLLKILRWSISIWLVIFGIVVSEVLREGLIVNGSAPLHWDVRLAWTVWFIIVACSFVDWRFLVPAVALPLWFVSHPEVQTLLNYGLVRLKWIGIVHSPLAQSCLARAEDGHSLDGLYYQLGIVDDESKFGEIAAIAT</sequence>
<dbReference type="Proteomes" id="UP000297716">
    <property type="component" value="Unassembled WGS sequence"/>
</dbReference>
<gene>
    <name evidence="2" type="ORF">E0Z10_g2161</name>
</gene>
<protein>
    <submittedName>
        <fullName evidence="2">Uncharacterized protein</fullName>
    </submittedName>
</protein>
<comment type="caution">
    <text evidence="2">The sequence shown here is derived from an EMBL/GenBank/DDBJ whole genome shotgun (WGS) entry which is preliminary data.</text>
</comment>
<accession>A0A4Z0Z2X4</accession>
<dbReference type="OrthoDB" id="4612056at2759"/>
<organism evidence="2 3">
    <name type="scientific">Xylaria hypoxylon</name>
    <dbReference type="NCBI Taxonomy" id="37992"/>
    <lineage>
        <taxon>Eukaryota</taxon>
        <taxon>Fungi</taxon>
        <taxon>Dikarya</taxon>
        <taxon>Ascomycota</taxon>
        <taxon>Pezizomycotina</taxon>
        <taxon>Sordariomycetes</taxon>
        <taxon>Xylariomycetidae</taxon>
        <taxon>Xylariales</taxon>
        <taxon>Xylariaceae</taxon>
        <taxon>Xylaria</taxon>
    </lineage>
</organism>
<keyword evidence="3" id="KW-1185">Reference proteome</keyword>
<keyword evidence="1" id="KW-0472">Membrane</keyword>
<feature type="transmembrane region" description="Helical" evidence="1">
    <location>
        <begin position="6"/>
        <end position="39"/>
    </location>
</feature>
<evidence type="ECO:0000313" key="2">
    <source>
        <dbReference type="EMBL" id="TGJ86568.1"/>
    </source>
</evidence>
<feature type="transmembrane region" description="Helical" evidence="1">
    <location>
        <begin position="51"/>
        <end position="70"/>
    </location>
</feature>